<dbReference type="Proteomes" id="UP000573729">
    <property type="component" value="Unassembled WGS sequence"/>
</dbReference>
<accession>A0A7W7FIK5</accession>
<proteinExistence type="predicted"/>
<organism evidence="2 3">
    <name type="scientific">Microbacterium marinum</name>
    <dbReference type="NCBI Taxonomy" id="421115"/>
    <lineage>
        <taxon>Bacteria</taxon>
        <taxon>Bacillati</taxon>
        <taxon>Actinomycetota</taxon>
        <taxon>Actinomycetes</taxon>
        <taxon>Micrococcales</taxon>
        <taxon>Microbacteriaceae</taxon>
        <taxon>Microbacterium</taxon>
    </lineage>
</organism>
<dbReference type="SUPFAM" id="SSF46955">
    <property type="entry name" value="Putative DNA-binding domain"/>
    <property type="match status" value="1"/>
</dbReference>
<reference evidence="2 3" key="1">
    <citation type="submission" date="2020-08" db="EMBL/GenBank/DDBJ databases">
        <title>Sequencing the genomes of 1000 actinobacteria strains.</title>
        <authorList>
            <person name="Klenk H.-P."/>
        </authorList>
    </citation>
    <scope>NUCLEOTIDE SEQUENCE [LARGE SCALE GENOMIC DNA]</scope>
    <source>
        <strain evidence="2 3">DSM 24947</strain>
    </source>
</reference>
<dbReference type="InterPro" id="IPR041657">
    <property type="entry name" value="HTH_17"/>
</dbReference>
<evidence type="ECO:0000313" key="2">
    <source>
        <dbReference type="EMBL" id="MBB4666440.1"/>
    </source>
</evidence>
<evidence type="ECO:0000259" key="1">
    <source>
        <dbReference type="Pfam" id="PF12728"/>
    </source>
</evidence>
<dbReference type="GO" id="GO:0003677">
    <property type="term" value="F:DNA binding"/>
    <property type="evidence" value="ECO:0007669"/>
    <property type="project" value="InterPro"/>
</dbReference>
<dbReference type="RefSeq" id="WP_343065954.1">
    <property type="nucleotide sequence ID" value="NZ_JACHMD010000001.1"/>
</dbReference>
<dbReference type="InterPro" id="IPR009061">
    <property type="entry name" value="DNA-bd_dom_put_sf"/>
</dbReference>
<dbReference type="AlphaFoldDB" id="A0A7W7FIK5"/>
<dbReference type="Pfam" id="PF12728">
    <property type="entry name" value="HTH_17"/>
    <property type="match status" value="1"/>
</dbReference>
<evidence type="ECO:0000313" key="3">
    <source>
        <dbReference type="Proteomes" id="UP000573729"/>
    </source>
</evidence>
<dbReference type="NCBIfam" id="TIGR01764">
    <property type="entry name" value="excise"/>
    <property type="match status" value="1"/>
</dbReference>
<sequence length="134" mass="14250">MGGTMSSVLPDDIQALHDALEASPGEVTVTLSLSRTSAEKVLELLEAERSTGALVVAVKDLFTSTEAASMLGMSRPTLMKMVDAGVVEHVKVGSHRRIPMRAIAEVQRARASEHEQSIAAAEEFRSNISFGGSQ</sequence>
<dbReference type="InterPro" id="IPR010093">
    <property type="entry name" value="SinI_DNA-bd"/>
</dbReference>
<name>A0A7W7FIK5_9MICO</name>
<gene>
    <name evidence="2" type="ORF">BKA24_001149</name>
</gene>
<comment type="caution">
    <text evidence="2">The sequence shown here is derived from an EMBL/GenBank/DDBJ whole genome shotgun (WGS) entry which is preliminary data.</text>
</comment>
<protein>
    <submittedName>
        <fullName evidence="2">Excisionase family DNA binding protein</fullName>
    </submittedName>
</protein>
<keyword evidence="3" id="KW-1185">Reference proteome</keyword>
<feature type="domain" description="Helix-turn-helix" evidence="1">
    <location>
        <begin position="61"/>
        <end position="110"/>
    </location>
</feature>
<dbReference type="EMBL" id="JACHMD010000001">
    <property type="protein sequence ID" value="MBB4666440.1"/>
    <property type="molecule type" value="Genomic_DNA"/>
</dbReference>